<dbReference type="InterPro" id="IPR051056">
    <property type="entry name" value="Glycosyl_Hydrolase_73"/>
</dbReference>
<name>A0A8S0WCQ4_9GAMM</name>
<dbReference type="NCBIfam" id="TIGR02541">
    <property type="entry name" value="flagell_FlgJ"/>
    <property type="match status" value="1"/>
</dbReference>
<evidence type="ECO:0000256" key="5">
    <source>
        <dbReference type="ARBA" id="ARBA00013433"/>
    </source>
</evidence>
<dbReference type="PRINTS" id="PR01002">
    <property type="entry name" value="FLGFLGJ"/>
</dbReference>
<dbReference type="InterPro" id="IPR023346">
    <property type="entry name" value="Lysozyme-like_dom_sf"/>
</dbReference>
<dbReference type="SUPFAM" id="SSF53955">
    <property type="entry name" value="Lysozyme-like"/>
    <property type="match status" value="1"/>
</dbReference>
<reference evidence="13 14" key="1">
    <citation type="submission" date="2020-02" db="EMBL/GenBank/DDBJ databases">
        <authorList>
            <person name="Hogendoorn C."/>
        </authorList>
    </citation>
    <scope>NUCLEOTIDE SEQUENCE [LARGE SCALE GENOMIC DNA]</scope>
    <source>
        <strain evidence="13">METHB21</strain>
    </source>
</reference>
<comment type="function">
    <text evidence="1">Flagellum-specific muramidase which hydrolyzes the peptidoglycan layer to assemble the rod structure in the periplasmic space.</text>
</comment>
<evidence type="ECO:0000256" key="2">
    <source>
        <dbReference type="ARBA" id="ARBA00004418"/>
    </source>
</evidence>
<evidence type="ECO:0000259" key="12">
    <source>
        <dbReference type="SMART" id="SM00047"/>
    </source>
</evidence>
<keyword evidence="6" id="KW-0574">Periplasm</keyword>
<dbReference type="Pfam" id="PF10135">
    <property type="entry name" value="Rod-binding"/>
    <property type="match status" value="1"/>
</dbReference>
<dbReference type="GO" id="GO:0044780">
    <property type="term" value="P:bacterial-type flagellum assembly"/>
    <property type="evidence" value="ECO:0007669"/>
    <property type="project" value="InterPro"/>
</dbReference>
<evidence type="ECO:0000256" key="9">
    <source>
        <dbReference type="ARBA" id="ARBA00023295"/>
    </source>
</evidence>
<proteinExistence type="inferred from homology"/>
<organism evidence="13 14">
    <name type="scientific">Candidatus Methylobacter favarea</name>
    <dbReference type="NCBI Taxonomy" id="2707345"/>
    <lineage>
        <taxon>Bacteria</taxon>
        <taxon>Pseudomonadati</taxon>
        <taxon>Pseudomonadota</taxon>
        <taxon>Gammaproteobacteria</taxon>
        <taxon>Methylococcales</taxon>
        <taxon>Methylococcaceae</taxon>
        <taxon>Methylobacter</taxon>
    </lineage>
</organism>
<dbReference type="AlphaFoldDB" id="A0A8S0WCQ4"/>
<evidence type="ECO:0000256" key="8">
    <source>
        <dbReference type="ARBA" id="ARBA00022801"/>
    </source>
</evidence>
<keyword evidence="7" id="KW-1005">Bacterial flagellum biogenesis</keyword>
<evidence type="ECO:0000256" key="10">
    <source>
        <dbReference type="ARBA" id="ARBA00023316"/>
    </source>
</evidence>
<comment type="similarity">
    <text evidence="4">In the C-terminal section; belongs to the glycosyl hydrolase 73 family.</text>
</comment>
<evidence type="ECO:0000256" key="1">
    <source>
        <dbReference type="ARBA" id="ARBA00002954"/>
    </source>
</evidence>
<accession>A0A8S0WCQ4</accession>
<dbReference type="RefSeq" id="WP_174627438.1">
    <property type="nucleotide sequence ID" value="NZ_CADCXN010000113.1"/>
</dbReference>
<evidence type="ECO:0000256" key="7">
    <source>
        <dbReference type="ARBA" id="ARBA00022795"/>
    </source>
</evidence>
<dbReference type="GO" id="GO:0071555">
    <property type="term" value="P:cell wall organization"/>
    <property type="evidence" value="ECO:0007669"/>
    <property type="project" value="UniProtKB-KW"/>
</dbReference>
<evidence type="ECO:0000256" key="6">
    <source>
        <dbReference type="ARBA" id="ARBA00022764"/>
    </source>
</evidence>
<comment type="caution">
    <text evidence="13">The sequence shown here is derived from an EMBL/GenBank/DDBJ whole genome shotgun (WGS) entry which is preliminary data.</text>
</comment>
<keyword evidence="10" id="KW-0961">Cell wall biogenesis/degradation</keyword>
<dbReference type="PANTHER" id="PTHR33308">
    <property type="entry name" value="PEPTIDOGLYCAN HYDROLASE FLGJ"/>
    <property type="match status" value="1"/>
</dbReference>
<dbReference type="InterPro" id="IPR019301">
    <property type="entry name" value="Flagellar_prot_FlgJ_N"/>
</dbReference>
<dbReference type="SMART" id="SM00047">
    <property type="entry name" value="LYZ2"/>
    <property type="match status" value="1"/>
</dbReference>
<evidence type="ECO:0000256" key="4">
    <source>
        <dbReference type="ARBA" id="ARBA00007974"/>
    </source>
</evidence>
<protein>
    <recommendedName>
        <fullName evidence="5">Peptidoglycan hydrolase FlgJ</fullName>
    </recommendedName>
    <alternativeName>
        <fullName evidence="11">Muramidase FlgJ</fullName>
    </alternativeName>
</protein>
<dbReference type="InterPro" id="IPR002901">
    <property type="entry name" value="MGlyc_endo_b_GlcNAc-like_dom"/>
</dbReference>
<dbReference type="GO" id="GO:0004040">
    <property type="term" value="F:amidase activity"/>
    <property type="evidence" value="ECO:0007669"/>
    <property type="project" value="InterPro"/>
</dbReference>
<sequence>MLGVQNADVYTDFNGLSKLKSEARKQSPEAVKEVARQFEAIFLSNVLKGMREAKLADGLMDNDQSKFYSEMYDQQLAMHLSGSPGLGLADLIVKQLGRDQPENEKSANEKNQKLELEDYLNRSAGTPKVISAQRSGIDKQVDNAADNQSKSPVEEIFNTPLKNESALPIESAGQFINQLQPYAEQAAKQLGVEPRVILAQAALETGWGRALIKNSNGGSSFNLFNIKADKDWHGKQVQVTALELDQGIAKQVNSGFRSYDSFQESFQDYVDFIKSNPRYGEALKQAGNANHYMQALQQAGYATDPHYADKVMGIYQGNALAGFKPDTVIAMNP</sequence>
<dbReference type="EMBL" id="CADCXN010000113">
    <property type="protein sequence ID" value="CAA9892695.1"/>
    <property type="molecule type" value="Genomic_DNA"/>
</dbReference>
<dbReference type="Gene3D" id="1.10.530.10">
    <property type="match status" value="1"/>
</dbReference>
<feature type="domain" description="Mannosyl-glycoprotein endo-beta-N-acetylglucosamidase-like" evidence="12">
    <location>
        <begin position="166"/>
        <end position="324"/>
    </location>
</feature>
<dbReference type="Gene3D" id="2.10.70.40">
    <property type="entry name" value="peptidoglycan hydrolase"/>
    <property type="match status" value="1"/>
</dbReference>
<keyword evidence="8 13" id="KW-0378">Hydrolase</keyword>
<dbReference type="GO" id="GO:0016798">
    <property type="term" value="F:hydrolase activity, acting on glycosyl bonds"/>
    <property type="evidence" value="ECO:0007669"/>
    <property type="project" value="UniProtKB-KW"/>
</dbReference>
<evidence type="ECO:0000256" key="11">
    <source>
        <dbReference type="ARBA" id="ARBA00030835"/>
    </source>
</evidence>
<evidence type="ECO:0000313" key="13">
    <source>
        <dbReference type="EMBL" id="CAA9892695.1"/>
    </source>
</evidence>
<dbReference type="GO" id="GO:0042597">
    <property type="term" value="C:periplasmic space"/>
    <property type="evidence" value="ECO:0007669"/>
    <property type="project" value="UniProtKB-SubCell"/>
</dbReference>
<dbReference type="GO" id="GO:0071973">
    <property type="term" value="P:bacterial-type flagellum-dependent cell motility"/>
    <property type="evidence" value="ECO:0007669"/>
    <property type="project" value="TreeGrafter"/>
</dbReference>
<dbReference type="Proteomes" id="UP000494216">
    <property type="component" value="Unassembled WGS sequence"/>
</dbReference>
<keyword evidence="9 13" id="KW-0326">Glycosidase</keyword>
<dbReference type="PANTHER" id="PTHR33308:SF9">
    <property type="entry name" value="PEPTIDOGLYCAN HYDROLASE FLGJ"/>
    <property type="match status" value="1"/>
</dbReference>
<dbReference type="InterPro" id="IPR013377">
    <property type="entry name" value="FlgJ"/>
</dbReference>
<comment type="similarity">
    <text evidence="3">In the N-terminal section; belongs to the FlgJ family.</text>
</comment>
<evidence type="ECO:0000313" key="14">
    <source>
        <dbReference type="Proteomes" id="UP000494216"/>
    </source>
</evidence>
<gene>
    <name evidence="13" type="primary">flgJ</name>
    <name evidence="13" type="ORF">METHB2_80012</name>
</gene>
<evidence type="ECO:0000256" key="3">
    <source>
        <dbReference type="ARBA" id="ARBA00006880"/>
    </source>
</evidence>
<keyword evidence="14" id="KW-1185">Reference proteome</keyword>
<dbReference type="Pfam" id="PF01832">
    <property type="entry name" value="Glucosaminidase"/>
    <property type="match status" value="1"/>
</dbReference>
<comment type="subcellular location">
    <subcellularLocation>
        <location evidence="2">Periplasm</location>
    </subcellularLocation>
</comment>